<sequence length="343" mass="36553">MRFERIVTLCLLAGVWASVEASAQQTPASVGLVYDKQTRGAVPIPPSERLLQTVVAQLHFKVSDEDRVLEGAIFDQEGNLVFCDVSGRRVLRLTPDKRLITITTLESLAPGGLAFHKDGRLFIAAMDLNKNVGAVFAVNPDGSGIHTIIAPAAGYLPNDLVFDAQGGFYFTDFRGTSTEPKGGVYYASPTLSSIKVVVPNLAMANGVALSPDGKQVWTTEFGRNLLHRITLSDATTIASIGSAVAYHFVGPAPDSMRTDADGNLYVAMYGQGRIVIFNRNGIPIGQVLLPDRERGHNLHSTSLAIRPGTNDLYAVTSDGVGGQGAAIFHAKVFGKGLGASFPR</sequence>
<proteinExistence type="predicted"/>
<dbReference type="AlphaFoldDB" id="A0A927GGY8"/>
<accession>A0A927GGY8</accession>
<dbReference type="InterPro" id="IPR011042">
    <property type="entry name" value="6-blade_b-propeller_TolB-like"/>
</dbReference>
<dbReference type="RefSeq" id="WP_191042995.1">
    <property type="nucleotide sequence ID" value="NZ_JACXAA010000021.1"/>
</dbReference>
<feature type="domain" description="SMP-30/Gluconolactonase/LRE-like region" evidence="3">
    <location>
        <begin position="70"/>
        <end position="291"/>
    </location>
</feature>
<keyword evidence="5" id="KW-1185">Reference proteome</keyword>
<reference evidence="4" key="1">
    <citation type="submission" date="2020-09" db="EMBL/GenBank/DDBJ databases">
        <authorList>
            <person name="Kim M.K."/>
        </authorList>
    </citation>
    <scope>NUCLEOTIDE SEQUENCE</scope>
    <source>
        <strain evidence="4">BT704</strain>
    </source>
</reference>
<name>A0A927GGY8_9BACT</name>
<evidence type="ECO:0000256" key="2">
    <source>
        <dbReference type="SAM" id="SignalP"/>
    </source>
</evidence>
<dbReference type="InterPro" id="IPR013658">
    <property type="entry name" value="SGL"/>
</dbReference>
<feature type="signal peptide" evidence="2">
    <location>
        <begin position="1"/>
        <end position="23"/>
    </location>
</feature>
<feature type="chain" id="PRO_5037089382" evidence="2">
    <location>
        <begin position="24"/>
        <end position="343"/>
    </location>
</feature>
<keyword evidence="1" id="KW-0378">Hydrolase</keyword>
<evidence type="ECO:0000313" key="4">
    <source>
        <dbReference type="EMBL" id="MBD2757374.1"/>
    </source>
</evidence>
<dbReference type="EMBL" id="JACXAA010000021">
    <property type="protein sequence ID" value="MBD2757374.1"/>
    <property type="molecule type" value="Genomic_DNA"/>
</dbReference>
<dbReference type="PANTHER" id="PTHR47572">
    <property type="entry name" value="LIPOPROTEIN-RELATED"/>
    <property type="match status" value="1"/>
</dbReference>
<comment type="caution">
    <text evidence="4">The sequence shown here is derived from an EMBL/GenBank/DDBJ whole genome shotgun (WGS) entry which is preliminary data.</text>
</comment>
<dbReference type="SUPFAM" id="SSF63829">
    <property type="entry name" value="Calcium-dependent phosphotriesterase"/>
    <property type="match status" value="1"/>
</dbReference>
<protein>
    <submittedName>
        <fullName evidence="4">SMP-30/gluconolactonase/LRE family protein</fullName>
    </submittedName>
</protein>
<evidence type="ECO:0000256" key="1">
    <source>
        <dbReference type="ARBA" id="ARBA00022801"/>
    </source>
</evidence>
<dbReference type="PANTHER" id="PTHR47572:SF4">
    <property type="entry name" value="LACTONASE DRP35"/>
    <property type="match status" value="1"/>
</dbReference>
<gene>
    <name evidence="4" type="ORF">IC230_31180</name>
</gene>
<evidence type="ECO:0000313" key="5">
    <source>
        <dbReference type="Proteomes" id="UP000653797"/>
    </source>
</evidence>
<keyword evidence="2" id="KW-0732">Signal</keyword>
<dbReference type="Gene3D" id="2.120.10.30">
    <property type="entry name" value="TolB, C-terminal domain"/>
    <property type="match status" value="1"/>
</dbReference>
<dbReference type="GO" id="GO:0016787">
    <property type="term" value="F:hydrolase activity"/>
    <property type="evidence" value="ECO:0007669"/>
    <property type="project" value="UniProtKB-KW"/>
</dbReference>
<evidence type="ECO:0000259" key="3">
    <source>
        <dbReference type="Pfam" id="PF08450"/>
    </source>
</evidence>
<organism evidence="4 5">
    <name type="scientific">Spirosoma validum</name>
    <dbReference type="NCBI Taxonomy" id="2771355"/>
    <lineage>
        <taxon>Bacteria</taxon>
        <taxon>Pseudomonadati</taxon>
        <taxon>Bacteroidota</taxon>
        <taxon>Cytophagia</taxon>
        <taxon>Cytophagales</taxon>
        <taxon>Cytophagaceae</taxon>
        <taxon>Spirosoma</taxon>
    </lineage>
</organism>
<dbReference type="Proteomes" id="UP000653797">
    <property type="component" value="Unassembled WGS sequence"/>
</dbReference>
<dbReference type="Pfam" id="PF08450">
    <property type="entry name" value="SGL"/>
    <property type="match status" value="1"/>
</dbReference>
<dbReference type="InterPro" id="IPR051262">
    <property type="entry name" value="SMP-30/CGR1_Lactonase"/>
</dbReference>